<organism evidence="1 2">
    <name type="scientific">Fusarium zealandicum</name>
    <dbReference type="NCBI Taxonomy" id="1053134"/>
    <lineage>
        <taxon>Eukaryota</taxon>
        <taxon>Fungi</taxon>
        <taxon>Dikarya</taxon>
        <taxon>Ascomycota</taxon>
        <taxon>Pezizomycotina</taxon>
        <taxon>Sordariomycetes</taxon>
        <taxon>Hypocreomycetidae</taxon>
        <taxon>Hypocreales</taxon>
        <taxon>Nectriaceae</taxon>
        <taxon>Fusarium</taxon>
        <taxon>Fusarium staphyleae species complex</taxon>
    </lineage>
</organism>
<dbReference type="Pfam" id="PF13419">
    <property type="entry name" value="HAD_2"/>
    <property type="match status" value="1"/>
</dbReference>
<dbReference type="InterPro" id="IPR023198">
    <property type="entry name" value="PGP-like_dom2"/>
</dbReference>
<dbReference type="PANTHER" id="PTHR45458">
    <property type="entry name" value="SHORT-CHAIN DEHYDROGENASE/REDUCTASE SDR"/>
    <property type="match status" value="1"/>
</dbReference>
<protein>
    <submittedName>
        <fullName evidence="1">Uncharacterized protein</fullName>
    </submittedName>
</protein>
<gene>
    <name evidence="1" type="ORF">FZEAL_4576</name>
</gene>
<comment type="caution">
    <text evidence="1">The sequence shown here is derived from an EMBL/GenBank/DDBJ whole genome shotgun (WGS) entry which is preliminary data.</text>
</comment>
<dbReference type="SFLD" id="SFLDG01129">
    <property type="entry name" value="C1.5:_HAD__Beta-PGM__Phosphata"/>
    <property type="match status" value="1"/>
</dbReference>
<dbReference type="AlphaFoldDB" id="A0A8H4XKN7"/>
<dbReference type="SUPFAM" id="SSF56784">
    <property type="entry name" value="HAD-like"/>
    <property type="match status" value="1"/>
</dbReference>
<dbReference type="InterPro" id="IPR036412">
    <property type="entry name" value="HAD-like_sf"/>
</dbReference>
<keyword evidence="2" id="KW-1185">Reference proteome</keyword>
<dbReference type="InterPro" id="IPR036291">
    <property type="entry name" value="NAD(P)-bd_dom_sf"/>
</dbReference>
<dbReference type="OrthoDB" id="20198at2759"/>
<dbReference type="InterPro" id="IPR041492">
    <property type="entry name" value="HAD_2"/>
</dbReference>
<dbReference type="Proteomes" id="UP000635477">
    <property type="component" value="Unassembled WGS sequence"/>
</dbReference>
<dbReference type="GO" id="GO:0016791">
    <property type="term" value="F:phosphatase activity"/>
    <property type="evidence" value="ECO:0007669"/>
    <property type="project" value="UniProtKB-ARBA"/>
</dbReference>
<dbReference type="PANTHER" id="PTHR45458:SF3">
    <property type="entry name" value="CHAIN DEHYDROGENASE (ATSC), PUTATIVE-RELATED"/>
    <property type="match status" value="1"/>
</dbReference>
<name>A0A8H4XKN7_9HYPO</name>
<accession>A0A8H4XKN7</accession>
<dbReference type="EMBL" id="JABEYC010000316">
    <property type="protein sequence ID" value="KAF4979148.1"/>
    <property type="molecule type" value="Genomic_DNA"/>
</dbReference>
<dbReference type="SUPFAM" id="SSF51735">
    <property type="entry name" value="NAD(P)-binding Rossmann-fold domains"/>
    <property type="match status" value="1"/>
</dbReference>
<proteinExistence type="predicted"/>
<dbReference type="Gene3D" id="1.10.150.240">
    <property type="entry name" value="Putative phosphatase, domain 2"/>
    <property type="match status" value="1"/>
</dbReference>
<dbReference type="PRINTS" id="PR00081">
    <property type="entry name" value="GDHRDH"/>
</dbReference>
<sequence>MNASIEPEWQPQAIVFDLLTGLLDSWSLWDASTPSKSQEEGRRWRYRYLELTFGAGAYKSYESFVREAASDVGLPESAPDALLHKWGTLRTWPDVIPVLRRLKAQGYKLGVVTNCSMHLGHMAVHHIEEQASLMADEEFKFDATITAEESGFYKPVDRAYTGILPMLGVEVEDVLFVAGSAGDVQGATDAGMKVVWHNKVGLEPKGNAAPLKEGRTLGDALGEYLVKGGQLIHPLHHFSDSFTLFTTIMSSYAITGASRGIGLEFVRQLSQNPSNVVFAIVRNPEAPKLRALMQPNVHVVKGDVTDPASIRKAAEDVALISNGKLDVFIHNSNAVDLSTVPLTPSQIPFDIEATKELFSLPFSTAVYGALWATNAFLPLIEKGSSKKIIHISTGLVDLNTIRVAGISDSIFYSVAKAAMNVQVAKYAVELKPKGIKTLALSPGWVDTWDGPGPKPAEMVGAIKDLGQRFAKYSLTLAEQIKPEESVRMQLAVIERLDEEMSGMFLSQRGLETKF</sequence>
<dbReference type="Pfam" id="PF00106">
    <property type="entry name" value="adh_short"/>
    <property type="match status" value="1"/>
</dbReference>
<reference evidence="1" key="2">
    <citation type="submission" date="2020-05" db="EMBL/GenBank/DDBJ databases">
        <authorList>
            <person name="Kim H.-S."/>
            <person name="Proctor R.H."/>
            <person name="Brown D.W."/>
        </authorList>
    </citation>
    <scope>NUCLEOTIDE SEQUENCE</scope>
    <source>
        <strain evidence="1">NRRL 22465</strain>
    </source>
</reference>
<dbReference type="Gene3D" id="3.40.50.720">
    <property type="entry name" value="NAD(P)-binding Rossmann-like Domain"/>
    <property type="match status" value="1"/>
</dbReference>
<dbReference type="CDD" id="cd05325">
    <property type="entry name" value="carb_red_sniffer_like_SDR_c"/>
    <property type="match status" value="1"/>
</dbReference>
<dbReference type="InterPro" id="IPR002347">
    <property type="entry name" value="SDR_fam"/>
</dbReference>
<evidence type="ECO:0000313" key="1">
    <source>
        <dbReference type="EMBL" id="KAF4979148.1"/>
    </source>
</evidence>
<dbReference type="SFLD" id="SFLDS00003">
    <property type="entry name" value="Haloacid_Dehalogenase"/>
    <property type="match status" value="1"/>
</dbReference>
<dbReference type="NCBIfam" id="TIGR01493">
    <property type="entry name" value="HAD-SF-IA-v2"/>
    <property type="match status" value="1"/>
</dbReference>
<dbReference type="Gene3D" id="3.40.50.1000">
    <property type="entry name" value="HAD superfamily/HAD-like"/>
    <property type="match status" value="1"/>
</dbReference>
<evidence type="ECO:0000313" key="2">
    <source>
        <dbReference type="Proteomes" id="UP000635477"/>
    </source>
</evidence>
<reference evidence="1" key="1">
    <citation type="journal article" date="2020" name="BMC Genomics">
        <title>Correction to: Identification and distribution of gene clusters required for synthesis of sphingolipid metabolism inhibitors in diverse species of the filamentous fungus Fusarium.</title>
        <authorList>
            <person name="Kim H.S."/>
            <person name="Lohmar J.M."/>
            <person name="Busman M."/>
            <person name="Brown D.W."/>
            <person name="Naumann T.A."/>
            <person name="Divon H.H."/>
            <person name="Lysoe E."/>
            <person name="Uhlig S."/>
            <person name="Proctor R.H."/>
        </authorList>
    </citation>
    <scope>NUCLEOTIDE SEQUENCE</scope>
    <source>
        <strain evidence="1">NRRL 22465</strain>
    </source>
</reference>
<dbReference type="InterPro" id="IPR006439">
    <property type="entry name" value="HAD-SF_hydro_IA"/>
</dbReference>
<dbReference type="InterPro" id="IPR023214">
    <property type="entry name" value="HAD_sf"/>
</dbReference>
<dbReference type="GO" id="GO:0016616">
    <property type="term" value="F:oxidoreductase activity, acting on the CH-OH group of donors, NAD or NADP as acceptor"/>
    <property type="evidence" value="ECO:0007669"/>
    <property type="project" value="TreeGrafter"/>
</dbReference>
<dbReference type="InterPro" id="IPR052184">
    <property type="entry name" value="SDR_enzymes"/>
</dbReference>